<dbReference type="GO" id="GO:0008662">
    <property type="term" value="F:1-phosphofructokinase activity"/>
    <property type="evidence" value="ECO:0007669"/>
    <property type="project" value="UniProtKB-UniRule"/>
</dbReference>
<evidence type="ECO:0000313" key="14">
    <source>
        <dbReference type="Proteomes" id="UP000004367"/>
    </source>
</evidence>
<dbReference type="PROSITE" id="PS00584">
    <property type="entry name" value="PFKB_KINASES_2"/>
    <property type="match status" value="1"/>
</dbReference>
<evidence type="ECO:0000259" key="12">
    <source>
        <dbReference type="Pfam" id="PF00294"/>
    </source>
</evidence>
<keyword evidence="14" id="KW-1185">Reference proteome</keyword>
<dbReference type="STRING" id="1089455.MOPEL_130_00500"/>
<dbReference type="InterPro" id="IPR017583">
    <property type="entry name" value="Tagatose/fructose_Pkinase"/>
</dbReference>
<evidence type="ECO:0000256" key="11">
    <source>
        <dbReference type="RuleBase" id="RU369061"/>
    </source>
</evidence>
<dbReference type="PANTHER" id="PTHR46566">
    <property type="entry name" value="1-PHOSPHOFRUCTOKINASE-RELATED"/>
    <property type="match status" value="1"/>
</dbReference>
<evidence type="ECO:0000256" key="5">
    <source>
        <dbReference type="ARBA" id="ARBA00022741"/>
    </source>
</evidence>
<name>H5UUN5_9MICO</name>
<evidence type="ECO:0000256" key="10">
    <source>
        <dbReference type="PIRNR" id="PIRNR000535"/>
    </source>
</evidence>
<dbReference type="NCBIfam" id="TIGR03168">
    <property type="entry name" value="1-PFK"/>
    <property type="match status" value="1"/>
</dbReference>
<dbReference type="PROSITE" id="PS00583">
    <property type="entry name" value="PFKB_KINASES_1"/>
    <property type="match status" value="1"/>
</dbReference>
<dbReference type="GO" id="GO:0044281">
    <property type="term" value="P:small molecule metabolic process"/>
    <property type="evidence" value="ECO:0007669"/>
    <property type="project" value="UniProtKB-ARBA"/>
</dbReference>
<evidence type="ECO:0000313" key="13">
    <source>
        <dbReference type="EMBL" id="GAB49443.1"/>
    </source>
</evidence>
<dbReference type="Gene3D" id="3.40.1190.20">
    <property type="match status" value="1"/>
</dbReference>
<evidence type="ECO:0000256" key="1">
    <source>
        <dbReference type="ARBA" id="ARBA00010688"/>
    </source>
</evidence>
<comment type="function">
    <text evidence="11">Catalyzes the ATP-dependent phosphorylation of fructose-l-phosphate to fructose-l,6-bisphosphate.</text>
</comment>
<evidence type="ECO:0000256" key="8">
    <source>
        <dbReference type="ARBA" id="ARBA00032802"/>
    </source>
</evidence>
<dbReference type="Pfam" id="PF00294">
    <property type="entry name" value="PfkB"/>
    <property type="match status" value="1"/>
</dbReference>
<dbReference type="InterPro" id="IPR011611">
    <property type="entry name" value="PfkB_dom"/>
</dbReference>
<dbReference type="GO" id="GO:0005524">
    <property type="term" value="F:ATP binding"/>
    <property type="evidence" value="ECO:0007669"/>
    <property type="project" value="UniProtKB-UniRule"/>
</dbReference>
<dbReference type="InterPro" id="IPR002173">
    <property type="entry name" value="Carboh/pur_kinase_PfkB_CS"/>
</dbReference>
<protein>
    <recommendedName>
        <fullName evidence="3 11">1-phosphofructokinase</fullName>
        <shortName evidence="11">Fru1PK</shortName>
        <ecNumber evidence="2 11">2.7.1.56</ecNumber>
    </recommendedName>
    <alternativeName>
        <fullName evidence="8 11">Fructose 1-phosphate kinase</fullName>
    </alternativeName>
</protein>
<accession>H5UUN5</accession>
<dbReference type="RefSeq" id="WP_009483286.1">
    <property type="nucleotide sequence ID" value="NZ_BAFE01000089.1"/>
</dbReference>
<evidence type="ECO:0000256" key="6">
    <source>
        <dbReference type="ARBA" id="ARBA00022777"/>
    </source>
</evidence>
<evidence type="ECO:0000256" key="9">
    <source>
        <dbReference type="ARBA" id="ARBA00047745"/>
    </source>
</evidence>
<dbReference type="OrthoDB" id="9801219at2"/>
<evidence type="ECO:0000256" key="7">
    <source>
        <dbReference type="ARBA" id="ARBA00022840"/>
    </source>
</evidence>
<dbReference type="eggNOG" id="COG1105">
    <property type="taxonomic scope" value="Bacteria"/>
</dbReference>
<keyword evidence="5 11" id="KW-0547">Nucleotide-binding</keyword>
<gene>
    <name evidence="13" type="primary">fruK</name>
    <name evidence="13" type="ORF">MOPEL_130_00500</name>
</gene>
<comment type="catalytic activity">
    <reaction evidence="9 11">
        <text>beta-D-fructose 1-phosphate + ATP = beta-D-fructose 1,6-bisphosphate + ADP + H(+)</text>
        <dbReference type="Rhea" id="RHEA:14213"/>
        <dbReference type="ChEBI" id="CHEBI:15378"/>
        <dbReference type="ChEBI" id="CHEBI:30616"/>
        <dbReference type="ChEBI" id="CHEBI:32966"/>
        <dbReference type="ChEBI" id="CHEBI:138881"/>
        <dbReference type="ChEBI" id="CHEBI:456216"/>
        <dbReference type="EC" id="2.7.1.56"/>
    </reaction>
</comment>
<dbReference type="EC" id="2.7.1.56" evidence="2 11"/>
<dbReference type="GO" id="GO:0016052">
    <property type="term" value="P:carbohydrate catabolic process"/>
    <property type="evidence" value="ECO:0007669"/>
    <property type="project" value="UniProtKB-ARBA"/>
</dbReference>
<evidence type="ECO:0000256" key="4">
    <source>
        <dbReference type="ARBA" id="ARBA00022679"/>
    </source>
</evidence>
<evidence type="ECO:0000256" key="3">
    <source>
        <dbReference type="ARBA" id="ARBA00013596"/>
    </source>
</evidence>
<dbReference type="InterPro" id="IPR022463">
    <property type="entry name" value="1-PFruKinase"/>
</dbReference>
<dbReference type="AlphaFoldDB" id="H5UUN5"/>
<dbReference type="FunFam" id="3.40.1190.20:FF:000001">
    <property type="entry name" value="Phosphofructokinase"/>
    <property type="match status" value="1"/>
</dbReference>
<dbReference type="NCBIfam" id="TIGR03828">
    <property type="entry name" value="pfkB"/>
    <property type="match status" value="1"/>
</dbReference>
<comment type="similarity">
    <text evidence="1 11">Belongs to the carbohydrate kinase PfkB family.</text>
</comment>
<sequence>MIVTVTSNPSVDRTITVGRLRHGEVNRADDARTDPGGKGINVSRAVAAHGGDTLAVLPVGGAHGRMMTDLLTGTGVPVRAVPISEGIRANVAIVEPDGTTTKVNEPGPHLTTDEVTAFLDAVRATVEATPGAWVVGCGSLPGGVAEDFYAHLVRLGHEVGARVAIDTSGTPLPSAIPAGPDLVKPNRVELGELVGADLDTLGDVADAARDLVAGGVGRVLVSLGRDGALLVTDDRAVRAVATVDRPASTVGAGDCALAGFLLALDRGSDPVQALEQAVAFGAAAVALPGTGVPSRHDVGAVRVRLDTEPCRTDRLTD</sequence>
<keyword evidence="4 10" id="KW-0808">Transferase</keyword>
<dbReference type="SUPFAM" id="SSF53613">
    <property type="entry name" value="Ribokinase-like"/>
    <property type="match status" value="1"/>
</dbReference>
<evidence type="ECO:0000256" key="2">
    <source>
        <dbReference type="ARBA" id="ARBA00012131"/>
    </source>
</evidence>
<dbReference type="PIRSF" id="PIRSF000535">
    <property type="entry name" value="1PFK/6PFK/LacC"/>
    <property type="match status" value="1"/>
</dbReference>
<feature type="domain" description="Carbohydrate kinase PfkB" evidence="12">
    <location>
        <begin position="6"/>
        <end position="293"/>
    </location>
</feature>
<keyword evidence="7 11" id="KW-0067">ATP-binding</keyword>
<organism evidence="13 14">
    <name type="scientific">Mobilicoccus pelagius NBRC 104925</name>
    <dbReference type="NCBI Taxonomy" id="1089455"/>
    <lineage>
        <taxon>Bacteria</taxon>
        <taxon>Bacillati</taxon>
        <taxon>Actinomycetota</taxon>
        <taxon>Actinomycetes</taxon>
        <taxon>Micrococcales</taxon>
        <taxon>Dermatophilaceae</taxon>
        <taxon>Mobilicoccus</taxon>
    </lineage>
</organism>
<proteinExistence type="inferred from homology"/>
<dbReference type="EMBL" id="BAFE01000089">
    <property type="protein sequence ID" value="GAB49443.1"/>
    <property type="molecule type" value="Genomic_DNA"/>
</dbReference>
<dbReference type="InterPro" id="IPR029056">
    <property type="entry name" value="Ribokinase-like"/>
</dbReference>
<reference evidence="13 14" key="1">
    <citation type="submission" date="2012-02" db="EMBL/GenBank/DDBJ databases">
        <title>Whole genome shotgun sequence of Mobilicoccus pelagius NBRC 104925.</title>
        <authorList>
            <person name="Yoshida Y."/>
            <person name="Hosoyama A."/>
            <person name="Tsuchikane K."/>
            <person name="Katsumata H."/>
            <person name="Yamazaki S."/>
            <person name="Fujita N."/>
        </authorList>
    </citation>
    <scope>NUCLEOTIDE SEQUENCE [LARGE SCALE GENOMIC DNA]</scope>
    <source>
        <strain evidence="13 14">NBRC 104925</strain>
    </source>
</reference>
<keyword evidence="6 11" id="KW-0418">Kinase</keyword>
<dbReference type="PANTHER" id="PTHR46566:SF5">
    <property type="entry name" value="1-PHOSPHOFRUCTOKINASE"/>
    <property type="match status" value="1"/>
</dbReference>
<dbReference type="GO" id="GO:0005829">
    <property type="term" value="C:cytosol"/>
    <property type="evidence" value="ECO:0007669"/>
    <property type="project" value="TreeGrafter"/>
</dbReference>
<comment type="caution">
    <text evidence="13">The sequence shown here is derived from an EMBL/GenBank/DDBJ whole genome shotgun (WGS) entry which is preliminary data.</text>
</comment>
<dbReference type="Proteomes" id="UP000004367">
    <property type="component" value="Unassembled WGS sequence"/>
</dbReference>
<dbReference type="CDD" id="cd01164">
    <property type="entry name" value="FruK_PfkB_like"/>
    <property type="match status" value="1"/>
</dbReference>